<sequence length="697" mass="80761">MPVSSRCFPSLLKRAIVHKEYTHKFTILLFKQIQTLRLIALSRNNFTSFILQTMANFKTKTTILLLIFQVAISKPDKNTSRPVYEVIEPPRTDEKKPPNTPGLPYGNPLAGNSLQNAKLHAQNQQAMFNAERVRQHRAQLQRWTKAPQQVDSYMKAYHESQESHQLALEQEQAKLKDKKSSNKRQENLKHSKGPDPMKITKEDAVTKAEIVRNHRSYGSVEYQQYLDPRRYKTVFVSPGSTYDQGVSIKPNGLTYLETTEPTKLYTEAIASKTQYLYPKQYSEMHNYQSSNDIAALNALLTKTPQEQLTEFKAMLQTNSQTKDSSETPIDYYFYLKGHKDNQNLEHYAEVPTYATYTREPEVKDHTPITEAIDDIEDPSKHTTITYSVPTAQTFVSSTGNYFTAGQSIEPELNQPKPTYQALVYENPLHISPTKGEAKEVFLHQTAQPTGVQHLNENGVGVSAYSDDDVSIQGRARRSTLDTEPFITKTDYNNTVNETMPTPEEWKGRRNLHKRRPYYDDYEIDMPNGHNHDYPYYDYDDDDYDSMDTDDTDESLNYKQPYLPPRRIKGDDLQPSYSKNNYKLYNFWNDPPRFASTVKDLSTSYGVPYNLYSPEPSNEYPEHFSNHGSHSEPIYVFTESQLKRLIGHHNLNIQHLDVFQLGHEKKKPHRPRKHRRRPHHIPKNLKKNLFKIHKLTGL</sequence>
<proteinExistence type="predicted"/>
<organism evidence="2 3">
    <name type="scientific">Manduca sexta</name>
    <name type="common">Tobacco hawkmoth</name>
    <name type="synonym">Tobacco hornworm</name>
    <dbReference type="NCBI Taxonomy" id="7130"/>
    <lineage>
        <taxon>Eukaryota</taxon>
        <taxon>Metazoa</taxon>
        <taxon>Ecdysozoa</taxon>
        <taxon>Arthropoda</taxon>
        <taxon>Hexapoda</taxon>
        <taxon>Insecta</taxon>
        <taxon>Pterygota</taxon>
        <taxon>Neoptera</taxon>
        <taxon>Endopterygota</taxon>
        <taxon>Lepidoptera</taxon>
        <taxon>Glossata</taxon>
        <taxon>Ditrysia</taxon>
        <taxon>Bombycoidea</taxon>
        <taxon>Sphingidae</taxon>
        <taxon>Sphinginae</taxon>
        <taxon>Sphingini</taxon>
        <taxon>Manduca</taxon>
    </lineage>
</organism>
<evidence type="ECO:0000313" key="2">
    <source>
        <dbReference type="EMBL" id="KAG6465683.1"/>
    </source>
</evidence>
<keyword evidence="3" id="KW-1185">Reference proteome</keyword>
<reference evidence="2" key="1">
    <citation type="journal article" date="2016" name="Insect Biochem. Mol. Biol.">
        <title>Multifaceted biological insights from a draft genome sequence of the tobacco hornworm moth, Manduca sexta.</title>
        <authorList>
            <person name="Kanost M.R."/>
            <person name="Arrese E.L."/>
            <person name="Cao X."/>
            <person name="Chen Y.R."/>
            <person name="Chellapilla S."/>
            <person name="Goldsmith M.R."/>
            <person name="Grosse-Wilde E."/>
            <person name="Heckel D.G."/>
            <person name="Herndon N."/>
            <person name="Jiang H."/>
            <person name="Papanicolaou A."/>
            <person name="Qu J."/>
            <person name="Soulages J.L."/>
            <person name="Vogel H."/>
            <person name="Walters J."/>
            <person name="Waterhouse R.M."/>
            <person name="Ahn S.J."/>
            <person name="Almeida F.C."/>
            <person name="An C."/>
            <person name="Aqrawi P."/>
            <person name="Bretschneider A."/>
            <person name="Bryant W.B."/>
            <person name="Bucks S."/>
            <person name="Chao H."/>
            <person name="Chevignon G."/>
            <person name="Christen J.M."/>
            <person name="Clarke D.F."/>
            <person name="Dittmer N.T."/>
            <person name="Ferguson L.C.F."/>
            <person name="Garavelou S."/>
            <person name="Gordon K.H.J."/>
            <person name="Gunaratna R.T."/>
            <person name="Han Y."/>
            <person name="Hauser F."/>
            <person name="He Y."/>
            <person name="Heidel-Fischer H."/>
            <person name="Hirsh A."/>
            <person name="Hu Y."/>
            <person name="Jiang H."/>
            <person name="Kalra D."/>
            <person name="Klinner C."/>
            <person name="Konig C."/>
            <person name="Kovar C."/>
            <person name="Kroll A.R."/>
            <person name="Kuwar S.S."/>
            <person name="Lee S.L."/>
            <person name="Lehman R."/>
            <person name="Li K."/>
            <person name="Li Z."/>
            <person name="Liang H."/>
            <person name="Lovelace S."/>
            <person name="Lu Z."/>
            <person name="Mansfield J.H."/>
            <person name="McCulloch K.J."/>
            <person name="Mathew T."/>
            <person name="Morton B."/>
            <person name="Muzny D.M."/>
            <person name="Neunemann D."/>
            <person name="Ongeri F."/>
            <person name="Pauchet Y."/>
            <person name="Pu L.L."/>
            <person name="Pyrousis I."/>
            <person name="Rao X.J."/>
            <person name="Redding A."/>
            <person name="Roesel C."/>
            <person name="Sanchez-Gracia A."/>
            <person name="Schaack S."/>
            <person name="Shukla A."/>
            <person name="Tetreau G."/>
            <person name="Wang Y."/>
            <person name="Xiong G.H."/>
            <person name="Traut W."/>
            <person name="Walsh T.K."/>
            <person name="Worley K.C."/>
            <person name="Wu D."/>
            <person name="Wu W."/>
            <person name="Wu Y.Q."/>
            <person name="Zhang X."/>
            <person name="Zou Z."/>
            <person name="Zucker H."/>
            <person name="Briscoe A.D."/>
            <person name="Burmester T."/>
            <person name="Clem R.J."/>
            <person name="Feyereisen R."/>
            <person name="Grimmelikhuijzen C.J.P."/>
            <person name="Hamodrakas S.J."/>
            <person name="Hansson B.S."/>
            <person name="Huguet E."/>
            <person name="Jermiin L.S."/>
            <person name="Lan Q."/>
            <person name="Lehman H.K."/>
            <person name="Lorenzen M."/>
            <person name="Merzendorfer H."/>
            <person name="Michalopoulos I."/>
            <person name="Morton D.B."/>
            <person name="Muthukrishnan S."/>
            <person name="Oakeshott J.G."/>
            <person name="Palmer W."/>
            <person name="Park Y."/>
            <person name="Passarelli A.L."/>
            <person name="Rozas J."/>
            <person name="Schwartz L.M."/>
            <person name="Smith W."/>
            <person name="Southgate A."/>
            <person name="Vilcinskas A."/>
            <person name="Vogt R."/>
            <person name="Wang P."/>
            <person name="Werren J."/>
            <person name="Yu X.Q."/>
            <person name="Zhou J.J."/>
            <person name="Brown S.J."/>
            <person name="Scherer S.E."/>
            <person name="Richards S."/>
            <person name="Blissard G.W."/>
        </authorList>
    </citation>
    <scope>NUCLEOTIDE SEQUENCE</scope>
</reference>
<reference evidence="2" key="2">
    <citation type="submission" date="2020-12" db="EMBL/GenBank/DDBJ databases">
        <authorList>
            <person name="Kanost M."/>
        </authorList>
    </citation>
    <scope>NUCLEOTIDE SEQUENCE</scope>
</reference>
<feature type="region of interest" description="Disordered" evidence="1">
    <location>
        <begin position="89"/>
        <end position="112"/>
    </location>
</feature>
<feature type="region of interest" description="Disordered" evidence="1">
    <location>
        <begin position="550"/>
        <end position="574"/>
    </location>
</feature>
<gene>
    <name evidence="2" type="ORF">O3G_MSEX015315</name>
</gene>
<feature type="region of interest" description="Disordered" evidence="1">
    <location>
        <begin position="171"/>
        <end position="198"/>
    </location>
</feature>
<dbReference type="AlphaFoldDB" id="A0A922A0H8"/>
<dbReference type="EMBL" id="JH669651">
    <property type="protein sequence ID" value="KAG6465683.1"/>
    <property type="molecule type" value="Genomic_DNA"/>
</dbReference>
<name>A0A922A0H8_MANSE</name>
<protein>
    <submittedName>
        <fullName evidence="2">Uncharacterized protein</fullName>
    </submittedName>
</protein>
<evidence type="ECO:0000313" key="3">
    <source>
        <dbReference type="Proteomes" id="UP000791440"/>
    </source>
</evidence>
<comment type="caution">
    <text evidence="2">The sequence shown here is derived from an EMBL/GenBank/DDBJ whole genome shotgun (WGS) entry which is preliminary data.</text>
</comment>
<accession>A0A922A0H8</accession>
<dbReference type="Proteomes" id="UP000791440">
    <property type="component" value="Unassembled WGS sequence"/>
</dbReference>
<evidence type="ECO:0000256" key="1">
    <source>
        <dbReference type="SAM" id="MobiDB-lite"/>
    </source>
</evidence>